<dbReference type="RefSeq" id="XP_008607420.1">
    <property type="nucleotide sequence ID" value="XM_008609198.1"/>
</dbReference>
<sequence length="607" mass="68012">METSQAEDDRRRQSRPLALLADIARLKLARFKREAVAEASATMTSLGSVKKNVQVAAAAKARAAKRAQKQKHLEDPNWNVIRTKASNELLHDELTKLMKDINVLLRKERKNVPAWIRKYKDDDPRCVFYHSMLRRVGLPERHARFAPWFLKSEKLQLNKYGQRLFAQFEAAYLTREAALSETEAAVRKHLEFLGRLMTLKAPPRDKNQAIVQRAFRDCSFPSPRMTLLASKHDPESALHPLEANSPGTAEDDPEAVAHPDRLDSEDPRVVQLQIASVPKAPAPPGLAPQVPGKLESHGKHTYYHYNGRWKDGHMRGAVGVYTFADGGKYVGAWKDSMPCGPGTAEYPNGSKYQGNWRDGKYHGLGTWEAADGTTYEGSWKDGLRDGKGKLVLPSGATYDGQFFQNYRHGAGVEVSPLGHKYKGNFRRNRIYGEGRIEIDLGNGQVHVYAKENWAPCVLGEAAAEARLHWSGVDMDTEMSMRSLLRVRDDLRALDLQLEYRKKEAARIIAEKKAAKEARRDINRARREAEKLAKEALVNELIKEMSDDDEDDGYGFKKLKPKAKPTGGEGEANEESDESADEEEDGDKAGNATNQNDDDDDDDDAPAT</sequence>
<feature type="region of interest" description="Disordered" evidence="3">
    <location>
        <begin position="543"/>
        <end position="607"/>
    </location>
</feature>
<evidence type="ECO:0000313" key="4">
    <source>
        <dbReference type="EMBL" id="EQC39359.1"/>
    </source>
</evidence>
<gene>
    <name evidence="4" type="ORF">SDRG_03562</name>
</gene>
<dbReference type="OMA" id="HARFAPW"/>
<dbReference type="Proteomes" id="UP000030762">
    <property type="component" value="Unassembled WGS sequence"/>
</dbReference>
<dbReference type="GeneID" id="19944289"/>
<proteinExistence type="predicted"/>
<dbReference type="VEuPathDB" id="FungiDB:SDRG_03562"/>
<keyword evidence="5" id="KW-1185">Reference proteome</keyword>
<evidence type="ECO:0000256" key="2">
    <source>
        <dbReference type="SAM" id="Coils"/>
    </source>
</evidence>
<dbReference type="eggNOG" id="KOG0229">
    <property type="taxonomic scope" value="Eukaryota"/>
</dbReference>
<dbReference type="InParanoid" id="T0QMN7"/>
<dbReference type="SMART" id="SM00698">
    <property type="entry name" value="MORN"/>
    <property type="match status" value="5"/>
</dbReference>
<protein>
    <submittedName>
        <fullName evidence="4">Uncharacterized protein</fullName>
    </submittedName>
</protein>
<evidence type="ECO:0000313" key="5">
    <source>
        <dbReference type="Proteomes" id="UP000030762"/>
    </source>
</evidence>
<dbReference type="PANTHER" id="PTHR43215:SF14">
    <property type="entry name" value="RADIAL SPOKE HEAD 1 HOMOLOG"/>
    <property type="match status" value="1"/>
</dbReference>
<evidence type="ECO:0000256" key="1">
    <source>
        <dbReference type="ARBA" id="ARBA00022737"/>
    </source>
</evidence>
<dbReference type="EMBL" id="JH767139">
    <property type="protein sequence ID" value="EQC39359.1"/>
    <property type="molecule type" value="Genomic_DNA"/>
</dbReference>
<dbReference type="SUPFAM" id="SSF82185">
    <property type="entry name" value="Histone H3 K4-specific methyltransferase SET7/9 N-terminal domain"/>
    <property type="match status" value="1"/>
</dbReference>
<name>T0QMN7_SAPDV</name>
<feature type="compositionally biased region" description="Acidic residues" evidence="3">
    <location>
        <begin position="595"/>
        <end position="607"/>
    </location>
</feature>
<dbReference type="Gene3D" id="2.20.110.10">
    <property type="entry name" value="Histone H3 K4-specific methyltransferase SET7/9 N-terminal domain"/>
    <property type="match status" value="2"/>
</dbReference>
<feature type="compositionally biased region" description="Acidic residues" evidence="3">
    <location>
        <begin position="570"/>
        <end position="585"/>
    </location>
</feature>
<dbReference type="AlphaFoldDB" id="T0QMN7"/>
<dbReference type="PANTHER" id="PTHR43215">
    <property type="entry name" value="RADIAL SPOKE HEAD 1 HOMOLOG"/>
    <property type="match status" value="1"/>
</dbReference>
<dbReference type="Pfam" id="PF02493">
    <property type="entry name" value="MORN"/>
    <property type="match status" value="5"/>
</dbReference>
<organism evidence="4 5">
    <name type="scientific">Saprolegnia diclina (strain VS20)</name>
    <dbReference type="NCBI Taxonomy" id="1156394"/>
    <lineage>
        <taxon>Eukaryota</taxon>
        <taxon>Sar</taxon>
        <taxon>Stramenopiles</taxon>
        <taxon>Oomycota</taxon>
        <taxon>Saprolegniomycetes</taxon>
        <taxon>Saprolegniales</taxon>
        <taxon>Saprolegniaceae</taxon>
        <taxon>Saprolegnia</taxon>
    </lineage>
</organism>
<dbReference type="InterPro" id="IPR003409">
    <property type="entry name" value="MORN"/>
</dbReference>
<dbReference type="STRING" id="1156394.T0QMN7"/>
<feature type="region of interest" description="Disordered" evidence="3">
    <location>
        <begin position="233"/>
        <end position="261"/>
    </location>
</feature>
<evidence type="ECO:0000256" key="3">
    <source>
        <dbReference type="SAM" id="MobiDB-lite"/>
    </source>
</evidence>
<feature type="coiled-coil region" evidence="2">
    <location>
        <begin position="507"/>
        <end position="534"/>
    </location>
</feature>
<reference evidence="4 5" key="1">
    <citation type="submission" date="2012-04" db="EMBL/GenBank/DDBJ databases">
        <title>The Genome Sequence of Saprolegnia declina VS20.</title>
        <authorList>
            <consortium name="The Broad Institute Genome Sequencing Platform"/>
            <person name="Russ C."/>
            <person name="Nusbaum C."/>
            <person name="Tyler B."/>
            <person name="van West P."/>
            <person name="Dieguez-Uribeondo J."/>
            <person name="de Bruijn I."/>
            <person name="Tripathy S."/>
            <person name="Jiang R."/>
            <person name="Young S.K."/>
            <person name="Zeng Q."/>
            <person name="Gargeya S."/>
            <person name="Fitzgerald M."/>
            <person name="Haas B."/>
            <person name="Abouelleil A."/>
            <person name="Alvarado L."/>
            <person name="Arachchi H.M."/>
            <person name="Berlin A."/>
            <person name="Chapman S.B."/>
            <person name="Goldberg J."/>
            <person name="Griggs A."/>
            <person name="Gujja S."/>
            <person name="Hansen M."/>
            <person name="Howarth C."/>
            <person name="Imamovic A."/>
            <person name="Larimer J."/>
            <person name="McCowen C."/>
            <person name="Montmayeur A."/>
            <person name="Murphy C."/>
            <person name="Neiman D."/>
            <person name="Pearson M."/>
            <person name="Priest M."/>
            <person name="Roberts A."/>
            <person name="Saif S."/>
            <person name="Shea T."/>
            <person name="Sisk P."/>
            <person name="Sykes S."/>
            <person name="Wortman J."/>
            <person name="Nusbaum C."/>
            <person name="Birren B."/>
        </authorList>
    </citation>
    <scope>NUCLEOTIDE SEQUENCE [LARGE SCALE GENOMIC DNA]</scope>
    <source>
        <strain evidence="4 5">VS20</strain>
    </source>
</reference>
<dbReference type="OrthoDB" id="423343at2759"/>
<accession>T0QMN7</accession>
<keyword evidence="2" id="KW-0175">Coiled coil</keyword>
<keyword evidence="1" id="KW-0677">Repeat</keyword>